<keyword evidence="6" id="KW-1185">Reference proteome</keyword>
<dbReference type="PANTHER" id="PTHR43132:SF6">
    <property type="entry name" value="HTH-TYPE TRANSCRIPTIONAL REPRESSOR CZRA"/>
    <property type="match status" value="1"/>
</dbReference>
<dbReference type="InterPro" id="IPR036390">
    <property type="entry name" value="WH_DNA-bd_sf"/>
</dbReference>
<accession>A0ABN0D5C2</accession>
<name>A0ABN0D5C2_9LACO</name>
<dbReference type="Gene3D" id="1.10.10.10">
    <property type="entry name" value="Winged helix-like DNA-binding domain superfamily/Winged helix DNA-binding domain"/>
    <property type="match status" value="1"/>
</dbReference>
<dbReference type="NCBIfam" id="NF033788">
    <property type="entry name" value="HTH_metalloreg"/>
    <property type="match status" value="1"/>
</dbReference>
<comment type="caution">
    <text evidence="5">The sequence shown here is derived from an EMBL/GenBank/DDBJ whole genome shotgun (WGS) entry which is preliminary data.</text>
</comment>
<evidence type="ECO:0000313" key="6">
    <source>
        <dbReference type="Proteomes" id="UP000006035"/>
    </source>
</evidence>
<sequence>MASVHDLIDEAAKIYKVLSNSNRIEILYFLRHQDQELAVSTIVDCLPMSQPVVSKQLGILYRYQLVGRRREGTKVYYFLDDPHVVEMVDDMLNHVKHEIKGEPHPATSIKLKTAQR</sequence>
<feature type="domain" description="HTH arsR-type" evidence="4">
    <location>
        <begin position="1"/>
        <end position="99"/>
    </location>
</feature>
<dbReference type="InterPro" id="IPR036388">
    <property type="entry name" value="WH-like_DNA-bd_sf"/>
</dbReference>
<dbReference type="PRINTS" id="PR00778">
    <property type="entry name" value="HTHARSR"/>
</dbReference>
<keyword evidence="1" id="KW-0805">Transcription regulation</keyword>
<dbReference type="SMART" id="SM00418">
    <property type="entry name" value="HTH_ARSR"/>
    <property type="match status" value="1"/>
</dbReference>
<keyword evidence="3" id="KW-0804">Transcription</keyword>
<dbReference type="InterPro" id="IPR051011">
    <property type="entry name" value="Metal_resp_trans_reg"/>
</dbReference>
<dbReference type="RefSeq" id="WP_003715539.1">
    <property type="nucleotide sequence ID" value="NZ_AFTL01000014.1"/>
</dbReference>
<dbReference type="SUPFAM" id="SSF46785">
    <property type="entry name" value="Winged helix' DNA-binding domain"/>
    <property type="match status" value="1"/>
</dbReference>
<keyword evidence="2" id="KW-0238">DNA-binding</keyword>
<evidence type="ECO:0000256" key="1">
    <source>
        <dbReference type="ARBA" id="ARBA00023015"/>
    </source>
</evidence>
<dbReference type="CDD" id="cd00090">
    <property type="entry name" value="HTH_ARSR"/>
    <property type="match status" value="1"/>
</dbReference>
<evidence type="ECO:0000259" key="4">
    <source>
        <dbReference type="PROSITE" id="PS50987"/>
    </source>
</evidence>
<evidence type="ECO:0000256" key="3">
    <source>
        <dbReference type="ARBA" id="ARBA00023163"/>
    </source>
</evidence>
<evidence type="ECO:0000313" key="5">
    <source>
        <dbReference type="EMBL" id="EGS36976.1"/>
    </source>
</evidence>
<dbReference type="Proteomes" id="UP000006035">
    <property type="component" value="Unassembled WGS sequence"/>
</dbReference>
<evidence type="ECO:0000256" key="2">
    <source>
        <dbReference type="ARBA" id="ARBA00023125"/>
    </source>
</evidence>
<proteinExistence type="predicted"/>
<dbReference type="PANTHER" id="PTHR43132">
    <property type="entry name" value="ARSENICAL RESISTANCE OPERON REPRESSOR ARSR-RELATED"/>
    <property type="match status" value="1"/>
</dbReference>
<dbReference type="InterPro" id="IPR001845">
    <property type="entry name" value="HTH_ArsR_DNA-bd_dom"/>
</dbReference>
<gene>
    <name evidence="5" type="ORF">HMPREF9102_1778</name>
</gene>
<dbReference type="PROSITE" id="PS50987">
    <property type="entry name" value="HTH_ARSR_2"/>
    <property type="match status" value="1"/>
</dbReference>
<dbReference type="Pfam" id="PF01022">
    <property type="entry name" value="HTH_5"/>
    <property type="match status" value="1"/>
</dbReference>
<dbReference type="EMBL" id="AFTL01000014">
    <property type="protein sequence ID" value="EGS36976.1"/>
    <property type="molecule type" value="Genomic_DNA"/>
</dbReference>
<reference evidence="5 6" key="1">
    <citation type="submission" date="2011-05" db="EMBL/GenBank/DDBJ databases">
        <authorList>
            <person name="Durkin A.S."/>
            <person name="Kim M."/>
            <person name="Radune D."/>
            <person name="Hostetler J."/>
            <person name="Torralba M."/>
            <person name="Gillis M."/>
            <person name="Methe B."/>
            <person name="Sutton G."/>
            <person name="Nelson K.E."/>
        </authorList>
    </citation>
    <scope>NUCLEOTIDE SEQUENCE [LARGE SCALE GENOMIC DNA]</scope>
    <source>
        <strain evidence="5 6">F0423</strain>
    </source>
</reference>
<protein>
    <submittedName>
        <fullName evidence="5">HTH-type transcriptional repressor CzrA</fullName>
    </submittedName>
</protein>
<organism evidence="5 6">
    <name type="scientific">Limosilactobacillus oris F0423</name>
    <dbReference type="NCBI Taxonomy" id="944562"/>
    <lineage>
        <taxon>Bacteria</taxon>
        <taxon>Bacillati</taxon>
        <taxon>Bacillota</taxon>
        <taxon>Bacilli</taxon>
        <taxon>Lactobacillales</taxon>
        <taxon>Lactobacillaceae</taxon>
        <taxon>Limosilactobacillus</taxon>
    </lineage>
</organism>
<dbReference type="InterPro" id="IPR011991">
    <property type="entry name" value="ArsR-like_HTH"/>
</dbReference>